<dbReference type="GO" id="GO:0034702">
    <property type="term" value="C:monoatomic ion channel complex"/>
    <property type="evidence" value="ECO:0007669"/>
    <property type="project" value="UniProtKB-KW"/>
</dbReference>
<evidence type="ECO:0000256" key="4">
    <source>
        <dbReference type="ARBA" id="ARBA00022538"/>
    </source>
</evidence>
<evidence type="ECO:0000313" key="18">
    <source>
        <dbReference type="Proteomes" id="UP000677228"/>
    </source>
</evidence>
<keyword evidence="12" id="KW-0407">Ion channel</keyword>
<proteinExistence type="predicted"/>
<dbReference type="FunFam" id="3.40.50.720:FF:000005">
    <property type="entry name" value="calcium-activated potassium channel subunit alpha-1 isoform X6"/>
    <property type="match status" value="1"/>
</dbReference>
<dbReference type="EMBL" id="CAJNOK010048802">
    <property type="protein sequence ID" value="CAF1593506.1"/>
    <property type="molecule type" value="Genomic_DNA"/>
</dbReference>
<comment type="catalytic activity">
    <reaction evidence="13">
        <text>K(+)(in) = K(+)(out)</text>
        <dbReference type="Rhea" id="RHEA:29463"/>
        <dbReference type="ChEBI" id="CHEBI:29103"/>
    </reaction>
</comment>
<keyword evidence="3" id="KW-1003">Cell membrane</keyword>
<evidence type="ECO:0000256" key="5">
    <source>
        <dbReference type="ARBA" id="ARBA00022692"/>
    </source>
</evidence>
<keyword evidence="9 14" id="KW-1133">Transmembrane helix</keyword>
<reference evidence="16" key="1">
    <citation type="submission" date="2021-02" db="EMBL/GenBank/DDBJ databases">
        <authorList>
            <person name="Nowell W R."/>
        </authorList>
    </citation>
    <scope>NUCLEOTIDE SEQUENCE</scope>
</reference>
<dbReference type="InterPro" id="IPR003148">
    <property type="entry name" value="RCK_N"/>
</dbReference>
<dbReference type="Proteomes" id="UP000682733">
    <property type="component" value="Unassembled WGS sequence"/>
</dbReference>
<protein>
    <recommendedName>
        <fullName evidence="15">RCK N-terminal domain-containing protein</fullName>
    </recommendedName>
</protein>
<dbReference type="GO" id="GO:0005886">
    <property type="term" value="C:plasma membrane"/>
    <property type="evidence" value="ECO:0007669"/>
    <property type="project" value="UniProtKB-SubCell"/>
</dbReference>
<evidence type="ECO:0000256" key="8">
    <source>
        <dbReference type="ARBA" id="ARBA00022958"/>
    </source>
</evidence>
<keyword evidence="2" id="KW-0813">Transport</keyword>
<dbReference type="InterPro" id="IPR036291">
    <property type="entry name" value="NAD(P)-bd_dom_sf"/>
</dbReference>
<keyword evidence="11 14" id="KW-0472">Membrane</keyword>
<dbReference type="GO" id="GO:0060072">
    <property type="term" value="F:large conductance calcium-activated potassium channel activity"/>
    <property type="evidence" value="ECO:0007669"/>
    <property type="project" value="TreeGrafter"/>
</dbReference>
<keyword evidence="4" id="KW-0633">Potassium transport</keyword>
<dbReference type="PANTHER" id="PTHR10027">
    <property type="entry name" value="CALCIUM-ACTIVATED POTASSIUM CHANNEL ALPHA CHAIN"/>
    <property type="match status" value="1"/>
</dbReference>
<name>A0A8S2FZQ2_9BILA</name>
<evidence type="ECO:0000256" key="9">
    <source>
        <dbReference type="ARBA" id="ARBA00022989"/>
    </source>
</evidence>
<keyword evidence="7" id="KW-0851">Voltage-gated channel</keyword>
<evidence type="ECO:0000256" key="3">
    <source>
        <dbReference type="ARBA" id="ARBA00022475"/>
    </source>
</evidence>
<feature type="transmembrane region" description="Helical" evidence="14">
    <location>
        <begin position="22"/>
        <end position="40"/>
    </location>
</feature>
<evidence type="ECO:0000313" key="16">
    <source>
        <dbReference type="EMBL" id="CAF1593506.1"/>
    </source>
</evidence>
<feature type="transmembrane region" description="Helical" evidence="14">
    <location>
        <begin position="47"/>
        <end position="64"/>
    </location>
</feature>
<dbReference type="PRINTS" id="PR01449">
    <property type="entry name" value="BKCHANNELA"/>
</dbReference>
<evidence type="ECO:0000256" key="13">
    <source>
        <dbReference type="ARBA" id="ARBA00034430"/>
    </source>
</evidence>
<keyword evidence="5 14" id="KW-0812">Transmembrane</keyword>
<evidence type="ECO:0000256" key="7">
    <source>
        <dbReference type="ARBA" id="ARBA00022882"/>
    </source>
</evidence>
<dbReference type="PANTHER" id="PTHR10027:SF33">
    <property type="entry name" value="CALCIUM-ACTIVATED POTASSIUM CHANNEL SUBUNIT ALPHA-1-RELATED"/>
    <property type="match status" value="1"/>
</dbReference>
<dbReference type="Gene3D" id="3.40.50.720">
    <property type="entry name" value="NAD(P)-binding Rossmann-like Domain"/>
    <property type="match status" value="1"/>
</dbReference>
<dbReference type="Pfam" id="PF07885">
    <property type="entry name" value="Ion_trans_2"/>
    <property type="match status" value="1"/>
</dbReference>
<evidence type="ECO:0000259" key="15">
    <source>
        <dbReference type="PROSITE" id="PS51201"/>
    </source>
</evidence>
<keyword evidence="6" id="KW-0631">Potassium channel</keyword>
<dbReference type="Proteomes" id="UP000677228">
    <property type="component" value="Unassembled WGS sequence"/>
</dbReference>
<feature type="non-terminal residue" evidence="16">
    <location>
        <position position="212"/>
    </location>
</feature>
<dbReference type="SUPFAM" id="SSF81324">
    <property type="entry name" value="Voltage-gated potassium channels"/>
    <property type="match status" value="1"/>
</dbReference>
<accession>A0A8S2FZQ2</accession>
<evidence type="ECO:0000256" key="2">
    <source>
        <dbReference type="ARBA" id="ARBA00022448"/>
    </source>
</evidence>
<feature type="domain" description="RCK N-terminal" evidence="15">
    <location>
        <begin position="87"/>
        <end position="212"/>
    </location>
</feature>
<dbReference type="Pfam" id="PF22614">
    <property type="entry name" value="Slo-like_RCK"/>
    <property type="match status" value="1"/>
</dbReference>
<evidence type="ECO:0000256" key="6">
    <source>
        <dbReference type="ARBA" id="ARBA00022826"/>
    </source>
</evidence>
<dbReference type="PROSITE" id="PS51201">
    <property type="entry name" value="RCK_N"/>
    <property type="match status" value="1"/>
</dbReference>
<dbReference type="Gene3D" id="1.10.287.70">
    <property type="match status" value="1"/>
</dbReference>
<dbReference type="InterPro" id="IPR047871">
    <property type="entry name" value="K_chnl_Slo-like"/>
</dbReference>
<feature type="non-terminal residue" evidence="16">
    <location>
        <position position="1"/>
    </location>
</feature>
<evidence type="ECO:0000256" key="12">
    <source>
        <dbReference type="ARBA" id="ARBA00023303"/>
    </source>
</evidence>
<keyword evidence="8" id="KW-0630">Potassium</keyword>
<dbReference type="AlphaFoldDB" id="A0A8S2FZQ2"/>
<dbReference type="InterPro" id="IPR013099">
    <property type="entry name" value="K_chnl_dom"/>
</dbReference>
<evidence type="ECO:0000256" key="1">
    <source>
        <dbReference type="ARBA" id="ARBA00004651"/>
    </source>
</evidence>
<evidence type="ECO:0000256" key="11">
    <source>
        <dbReference type="ARBA" id="ARBA00023136"/>
    </source>
</evidence>
<evidence type="ECO:0000313" key="17">
    <source>
        <dbReference type="EMBL" id="CAF4398397.1"/>
    </source>
</evidence>
<keyword evidence="10" id="KW-0406">Ion transport</keyword>
<dbReference type="SUPFAM" id="SSF51735">
    <property type="entry name" value="NAD(P)-binding Rossmann-fold domains"/>
    <property type="match status" value="1"/>
</dbReference>
<dbReference type="EMBL" id="CAJOBA010072291">
    <property type="protein sequence ID" value="CAF4398397.1"/>
    <property type="molecule type" value="Genomic_DNA"/>
</dbReference>
<sequence>AENSGDFFCGFRNAHELDVFNAIYFMIVTMTTVGYGDIFCKTYIGKLFMLLFLIGGLAFFATMIPEFSNLFGSNGQYSGRYRTVKGKRHVILCGHVTAHSMTTFLKDFLHKDREQVDELDVVIINKKIPEIEMEALLKRYYAKVKYFVGTVMNITDLQRVQVDKATACLIIADKECADPDGEDSANIMRVISLKNFNQRIKVLLQLLQYSNK</sequence>
<comment type="subcellular location">
    <subcellularLocation>
        <location evidence="1">Cell membrane</location>
        <topology evidence="1">Multi-pass membrane protein</topology>
    </subcellularLocation>
</comment>
<organism evidence="16 18">
    <name type="scientific">Didymodactylos carnosus</name>
    <dbReference type="NCBI Taxonomy" id="1234261"/>
    <lineage>
        <taxon>Eukaryota</taxon>
        <taxon>Metazoa</taxon>
        <taxon>Spiralia</taxon>
        <taxon>Gnathifera</taxon>
        <taxon>Rotifera</taxon>
        <taxon>Eurotatoria</taxon>
        <taxon>Bdelloidea</taxon>
        <taxon>Philodinida</taxon>
        <taxon>Philodinidae</taxon>
        <taxon>Didymodactylos</taxon>
    </lineage>
</organism>
<evidence type="ECO:0000256" key="10">
    <source>
        <dbReference type="ARBA" id="ARBA00023065"/>
    </source>
</evidence>
<gene>
    <name evidence="16" type="ORF">OVA965_LOCUS41676</name>
    <name evidence="17" type="ORF">TMI583_LOCUS43384</name>
</gene>
<evidence type="ECO:0000256" key="14">
    <source>
        <dbReference type="SAM" id="Phobius"/>
    </source>
</evidence>
<comment type="caution">
    <text evidence="16">The sequence shown here is derived from an EMBL/GenBank/DDBJ whole genome shotgun (WGS) entry which is preliminary data.</text>
</comment>